<reference evidence="20" key="1">
    <citation type="journal article" date="2020" name="New Phytol.">
        <title>Comparative genomics reveals dynamic genome evolution in host specialist ectomycorrhizal fungi.</title>
        <authorList>
            <person name="Lofgren L.A."/>
            <person name="Nguyen N.H."/>
            <person name="Vilgalys R."/>
            <person name="Ruytinx J."/>
            <person name="Liao H.L."/>
            <person name="Branco S."/>
            <person name="Kuo A."/>
            <person name="LaButti K."/>
            <person name="Lipzen A."/>
            <person name="Andreopoulos W."/>
            <person name="Pangilinan J."/>
            <person name="Riley R."/>
            <person name="Hundley H."/>
            <person name="Na H."/>
            <person name="Barry K."/>
            <person name="Grigoriev I.V."/>
            <person name="Stajich J.E."/>
            <person name="Kennedy P.G."/>
        </authorList>
    </citation>
    <scope>NUCLEOTIDE SEQUENCE</scope>
    <source>
        <strain evidence="20">MN1</strain>
    </source>
</reference>
<dbReference type="InterPro" id="IPR017907">
    <property type="entry name" value="Znf_RING_CS"/>
</dbReference>
<sequence length="443" mass="48564">MSSIWQQAWDAAQPHLHSIQDVLASPAFPRPNPRIIRVGQLDAELLDAELVHILTEPVSKALATVNASMKAQFEPELALLVQLVLYRFSVWSSGASYGAMLQGLRYSVTSSGLGCEPPRRRLLIIHGVLTILIPYFRNRLHAYALSHAWPDAPASDTRRRAWAALTSLETAHGAFSLLNFVAFLWNGRYRTIVDRFLVMRLEPSQALLKRDVSYEFMNRQMVWHAFTEFLLFLLPLINPRSVARRLTSTFSSILPAPSPTQKLRAPKRGKYYPLPPDQCAICAENASLNVDLGDAAGALASYTAAFSASSNSDVGDNNTEGDGEPPYPITTSYLASCGHIYCYACLAERMLRAADDGSCGWTCLRCAEEVRSADRYKLESESGNLGRSSMLGGAENESMGDGERERSDAESSQGDEGSEFDFSSEFGSGTGSLGSYTFTGSEA</sequence>
<keyword evidence="7" id="KW-0479">Metal-binding</keyword>
<evidence type="ECO:0000256" key="5">
    <source>
        <dbReference type="ARBA" id="ARBA00022679"/>
    </source>
</evidence>
<keyword evidence="14" id="KW-0576">Peroxisome</keyword>
<keyword evidence="4" id="KW-0813">Transport</keyword>
<evidence type="ECO:0000256" key="3">
    <source>
        <dbReference type="ARBA" id="ARBA00008704"/>
    </source>
</evidence>
<evidence type="ECO:0000256" key="1">
    <source>
        <dbReference type="ARBA" id="ARBA00004585"/>
    </source>
</evidence>
<protein>
    <recommendedName>
        <fullName evidence="17">RING-type E3 ubiquitin transferase (cysteine targeting)</fullName>
        <ecNumber evidence="17">2.3.2.36</ecNumber>
    </recommendedName>
    <alternativeName>
        <fullName evidence="15">Peroxin-2</fullName>
    </alternativeName>
</protein>
<dbReference type="InterPro" id="IPR025654">
    <property type="entry name" value="PEX2/10"/>
</dbReference>
<keyword evidence="21" id="KW-1185">Reference proteome</keyword>
<dbReference type="GeneID" id="64625063"/>
<keyword evidence="13" id="KW-0472">Membrane</keyword>
<dbReference type="GO" id="GO:0061630">
    <property type="term" value="F:ubiquitin protein ligase activity"/>
    <property type="evidence" value="ECO:0007669"/>
    <property type="project" value="UniProtKB-EC"/>
</dbReference>
<evidence type="ECO:0000256" key="4">
    <source>
        <dbReference type="ARBA" id="ARBA00022448"/>
    </source>
</evidence>
<evidence type="ECO:0000256" key="18">
    <source>
        <dbReference type="SAM" id="MobiDB-lite"/>
    </source>
</evidence>
<evidence type="ECO:0000313" key="20">
    <source>
        <dbReference type="EMBL" id="KAG1815544.1"/>
    </source>
</evidence>
<dbReference type="GO" id="GO:0016567">
    <property type="term" value="P:protein ubiquitination"/>
    <property type="evidence" value="ECO:0007669"/>
    <property type="project" value="UniProtKB-ARBA"/>
</dbReference>
<evidence type="ECO:0000256" key="11">
    <source>
        <dbReference type="ARBA" id="ARBA00022927"/>
    </source>
</evidence>
<keyword evidence="11" id="KW-0653">Protein transport</keyword>
<dbReference type="GO" id="GO:0005778">
    <property type="term" value="C:peroxisomal membrane"/>
    <property type="evidence" value="ECO:0007669"/>
    <property type="project" value="UniProtKB-SubCell"/>
</dbReference>
<dbReference type="PROSITE" id="PS00518">
    <property type="entry name" value="ZF_RING_1"/>
    <property type="match status" value="1"/>
</dbReference>
<dbReference type="GO" id="GO:0008270">
    <property type="term" value="F:zinc ion binding"/>
    <property type="evidence" value="ECO:0007669"/>
    <property type="project" value="UniProtKB-KW"/>
</dbReference>
<dbReference type="OrthoDB" id="1701437at2759"/>
<dbReference type="AlphaFoldDB" id="A0A9P7JD12"/>
<accession>A0A9P7JD12</accession>
<keyword evidence="10" id="KW-0862">Zinc</keyword>
<gene>
    <name evidence="20" type="ORF">BJ212DRAFT_1272843</name>
</gene>
<dbReference type="PANTHER" id="PTHR48178:SF1">
    <property type="entry name" value="PEROXISOME BIOGENESIS FACTOR 2"/>
    <property type="match status" value="1"/>
</dbReference>
<keyword evidence="5" id="KW-0808">Transferase</keyword>
<dbReference type="GO" id="GO:0016562">
    <property type="term" value="P:protein import into peroxisome matrix, receptor recycling"/>
    <property type="evidence" value="ECO:0007669"/>
    <property type="project" value="UniProtKB-ARBA"/>
</dbReference>
<evidence type="ECO:0000256" key="12">
    <source>
        <dbReference type="ARBA" id="ARBA00022989"/>
    </source>
</evidence>
<keyword evidence="9" id="KW-0833">Ubl conjugation pathway</keyword>
<dbReference type="RefSeq" id="XP_041192475.1">
    <property type="nucleotide sequence ID" value="XM_041331046.1"/>
</dbReference>
<evidence type="ECO:0000256" key="10">
    <source>
        <dbReference type="ARBA" id="ARBA00022833"/>
    </source>
</evidence>
<evidence type="ECO:0000259" key="19">
    <source>
        <dbReference type="Pfam" id="PF04757"/>
    </source>
</evidence>
<dbReference type="Pfam" id="PF04757">
    <property type="entry name" value="Pex2_Pex12"/>
    <property type="match status" value="1"/>
</dbReference>
<organism evidence="20 21">
    <name type="scientific">Suillus subaureus</name>
    <dbReference type="NCBI Taxonomy" id="48587"/>
    <lineage>
        <taxon>Eukaryota</taxon>
        <taxon>Fungi</taxon>
        <taxon>Dikarya</taxon>
        <taxon>Basidiomycota</taxon>
        <taxon>Agaricomycotina</taxon>
        <taxon>Agaricomycetes</taxon>
        <taxon>Agaricomycetidae</taxon>
        <taxon>Boletales</taxon>
        <taxon>Suillineae</taxon>
        <taxon>Suillaceae</taxon>
        <taxon>Suillus</taxon>
    </lineage>
</organism>
<comment type="subcellular location">
    <subcellularLocation>
        <location evidence="1">Peroxisome membrane</location>
        <topology evidence="1">Multi-pass membrane protein</topology>
    </subcellularLocation>
</comment>
<comment type="pathway">
    <text evidence="2">Protein modification; protein ubiquitination.</text>
</comment>
<comment type="similarity">
    <text evidence="3">Belongs to the pex2/pex10/pex12 family.</text>
</comment>
<dbReference type="Proteomes" id="UP000807769">
    <property type="component" value="Unassembled WGS sequence"/>
</dbReference>
<keyword evidence="12" id="KW-1133">Transmembrane helix</keyword>
<evidence type="ECO:0000256" key="17">
    <source>
        <dbReference type="ARBA" id="ARBA00034523"/>
    </source>
</evidence>
<evidence type="ECO:0000256" key="16">
    <source>
        <dbReference type="ARBA" id="ARBA00034438"/>
    </source>
</evidence>
<proteinExistence type="inferred from homology"/>
<feature type="domain" description="Pex N-terminal" evidence="19">
    <location>
        <begin position="47"/>
        <end position="249"/>
    </location>
</feature>
<evidence type="ECO:0000256" key="2">
    <source>
        <dbReference type="ARBA" id="ARBA00004906"/>
    </source>
</evidence>
<name>A0A9P7JD12_9AGAM</name>
<dbReference type="PANTHER" id="PTHR48178">
    <property type="entry name" value="PEROXISOME BIOGENESIS FACTOR 2"/>
    <property type="match status" value="1"/>
</dbReference>
<comment type="catalytic activity">
    <reaction evidence="16">
        <text>[E2 ubiquitin-conjugating enzyme]-S-ubiquitinyl-L-cysteine + [acceptor protein]-L-cysteine = [E2 ubiquitin-conjugating enzyme]-L-cysteine + [acceptor protein]-S-ubiquitinyl-L-cysteine.</text>
        <dbReference type="EC" id="2.3.2.36"/>
    </reaction>
</comment>
<evidence type="ECO:0000256" key="9">
    <source>
        <dbReference type="ARBA" id="ARBA00022786"/>
    </source>
</evidence>
<evidence type="ECO:0000256" key="15">
    <source>
        <dbReference type="ARBA" id="ARBA00032511"/>
    </source>
</evidence>
<evidence type="ECO:0000256" key="7">
    <source>
        <dbReference type="ARBA" id="ARBA00022723"/>
    </source>
</evidence>
<keyword evidence="6" id="KW-0812">Transmembrane</keyword>
<evidence type="ECO:0000256" key="6">
    <source>
        <dbReference type="ARBA" id="ARBA00022692"/>
    </source>
</evidence>
<dbReference type="InterPro" id="IPR006845">
    <property type="entry name" value="Pex_N"/>
</dbReference>
<dbReference type="EC" id="2.3.2.36" evidence="17"/>
<feature type="region of interest" description="Disordered" evidence="18">
    <location>
        <begin position="383"/>
        <end position="443"/>
    </location>
</feature>
<evidence type="ECO:0000313" key="21">
    <source>
        <dbReference type="Proteomes" id="UP000807769"/>
    </source>
</evidence>
<comment type="caution">
    <text evidence="20">The sequence shown here is derived from an EMBL/GenBank/DDBJ whole genome shotgun (WGS) entry which is preliminary data.</text>
</comment>
<evidence type="ECO:0000256" key="13">
    <source>
        <dbReference type="ARBA" id="ARBA00023136"/>
    </source>
</evidence>
<keyword evidence="8" id="KW-0863">Zinc-finger</keyword>
<dbReference type="EMBL" id="JABBWG010000018">
    <property type="protein sequence ID" value="KAG1815544.1"/>
    <property type="molecule type" value="Genomic_DNA"/>
</dbReference>
<evidence type="ECO:0000256" key="14">
    <source>
        <dbReference type="ARBA" id="ARBA00023140"/>
    </source>
</evidence>
<evidence type="ECO:0000256" key="8">
    <source>
        <dbReference type="ARBA" id="ARBA00022771"/>
    </source>
</evidence>